<feature type="transmembrane region" description="Helical" evidence="5">
    <location>
        <begin position="68"/>
        <end position="86"/>
    </location>
</feature>
<dbReference type="InterPro" id="IPR037185">
    <property type="entry name" value="EmrE-like"/>
</dbReference>
<proteinExistence type="predicted"/>
<gene>
    <name evidence="6" type="ORF">ACFO6X_09715</name>
</gene>
<feature type="transmembrane region" description="Helical" evidence="5">
    <location>
        <begin position="184"/>
        <end position="205"/>
    </location>
</feature>
<keyword evidence="4 5" id="KW-0472">Membrane</keyword>
<comment type="subcellular location">
    <subcellularLocation>
        <location evidence="1">Membrane</location>
        <topology evidence="1">Multi-pass membrane protein</topology>
    </subcellularLocation>
</comment>
<dbReference type="RefSeq" id="WP_382432455.1">
    <property type="nucleotide sequence ID" value="NZ_JBHSHJ010000006.1"/>
</dbReference>
<dbReference type="PANTHER" id="PTHR22911:SF6">
    <property type="entry name" value="SOLUTE CARRIER FAMILY 35 MEMBER G1"/>
    <property type="match status" value="1"/>
</dbReference>
<evidence type="ECO:0000256" key="5">
    <source>
        <dbReference type="SAM" id="Phobius"/>
    </source>
</evidence>
<evidence type="ECO:0000256" key="2">
    <source>
        <dbReference type="ARBA" id="ARBA00022692"/>
    </source>
</evidence>
<keyword evidence="2 5" id="KW-0812">Transmembrane</keyword>
<accession>A0ABV9QEN3</accession>
<evidence type="ECO:0000256" key="3">
    <source>
        <dbReference type="ARBA" id="ARBA00022989"/>
    </source>
</evidence>
<feature type="transmembrane region" description="Helical" evidence="5">
    <location>
        <begin position="242"/>
        <end position="265"/>
    </location>
</feature>
<feature type="transmembrane region" description="Helical" evidence="5">
    <location>
        <begin position="92"/>
        <end position="112"/>
    </location>
</feature>
<feature type="transmembrane region" description="Helical" evidence="5">
    <location>
        <begin position="271"/>
        <end position="290"/>
    </location>
</feature>
<feature type="transmembrane region" description="Helical" evidence="5">
    <location>
        <begin position="211"/>
        <end position="230"/>
    </location>
</feature>
<comment type="caution">
    <text evidence="6">The sequence shown here is derived from an EMBL/GenBank/DDBJ whole genome shotgun (WGS) entry which is preliminary data.</text>
</comment>
<name>A0ABV9QEN3_9BURK</name>
<sequence length="303" mass="32131">MQALWMVLAAFLFASMSVCIKLASVYFNAAELVFYRGLIGIGILWLLARSQQVVLRTSYPWMHAWRSLVGVAAMGAWFYAIGQLPLATAMTLNYMSSVWIAAFFVGGALLAWRPSPATPLPALQGPLVLTVLAGFAGVVMVLRPSLDQNQMFAGVVGLLSGMSAAFAYLQVVTLSRVGEPETRTVFFFAIGSTLAGGLATLVMGVSDWPGWPAWWLLPIGLLASGGQLCMTRAYASAKTERGTLVVANLQYSGIVFAALYGMALFGDQIPLLGWAGMALIIGSGIAATVLRARAAPGAPAQEE</sequence>
<evidence type="ECO:0000313" key="7">
    <source>
        <dbReference type="Proteomes" id="UP001596001"/>
    </source>
</evidence>
<evidence type="ECO:0000256" key="4">
    <source>
        <dbReference type="ARBA" id="ARBA00023136"/>
    </source>
</evidence>
<feature type="transmembrane region" description="Helical" evidence="5">
    <location>
        <begin position="124"/>
        <end position="146"/>
    </location>
</feature>
<dbReference type="PANTHER" id="PTHR22911">
    <property type="entry name" value="ACYL-MALONYL CONDENSING ENZYME-RELATED"/>
    <property type="match status" value="1"/>
</dbReference>
<evidence type="ECO:0000313" key="6">
    <source>
        <dbReference type="EMBL" id="MFC4789253.1"/>
    </source>
</evidence>
<feature type="transmembrane region" description="Helical" evidence="5">
    <location>
        <begin position="29"/>
        <end position="48"/>
    </location>
</feature>
<keyword evidence="3 5" id="KW-1133">Transmembrane helix</keyword>
<dbReference type="SUPFAM" id="SSF103481">
    <property type="entry name" value="Multidrug resistance efflux transporter EmrE"/>
    <property type="match status" value="1"/>
</dbReference>
<evidence type="ECO:0000256" key="1">
    <source>
        <dbReference type="ARBA" id="ARBA00004141"/>
    </source>
</evidence>
<reference evidence="7" key="1">
    <citation type="journal article" date="2019" name="Int. J. Syst. Evol. Microbiol.">
        <title>The Global Catalogue of Microorganisms (GCM) 10K type strain sequencing project: providing services to taxonomists for standard genome sequencing and annotation.</title>
        <authorList>
            <consortium name="The Broad Institute Genomics Platform"/>
            <consortium name="The Broad Institute Genome Sequencing Center for Infectious Disease"/>
            <person name="Wu L."/>
            <person name="Ma J."/>
        </authorList>
    </citation>
    <scope>NUCLEOTIDE SEQUENCE [LARGE SCALE GENOMIC DNA]</scope>
    <source>
        <strain evidence="7">CCUG 49452</strain>
    </source>
</reference>
<feature type="transmembrane region" description="Helical" evidence="5">
    <location>
        <begin position="152"/>
        <end position="172"/>
    </location>
</feature>
<organism evidence="6 7">
    <name type="scientific">Giesbergeria sinuosa</name>
    <dbReference type="NCBI Taxonomy" id="80883"/>
    <lineage>
        <taxon>Bacteria</taxon>
        <taxon>Pseudomonadati</taxon>
        <taxon>Pseudomonadota</taxon>
        <taxon>Betaproteobacteria</taxon>
        <taxon>Burkholderiales</taxon>
        <taxon>Comamonadaceae</taxon>
        <taxon>Giesbergeria</taxon>
    </lineage>
</organism>
<dbReference type="EMBL" id="JBHSHJ010000006">
    <property type="protein sequence ID" value="MFC4789253.1"/>
    <property type="molecule type" value="Genomic_DNA"/>
</dbReference>
<dbReference type="Proteomes" id="UP001596001">
    <property type="component" value="Unassembled WGS sequence"/>
</dbReference>
<protein>
    <submittedName>
        <fullName evidence="6">DMT family transporter</fullName>
    </submittedName>
</protein>
<keyword evidence="7" id="KW-1185">Reference proteome</keyword>